<evidence type="ECO:0000313" key="1">
    <source>
        <dbReference type="EMBL" id="RDH26323.1"/>
    </source>
</evidence>
<reference evidence="1 2" key="1">
    <citation type="submission" date="2018-07" db="EMBL/GenBank/DDBJ databases">
        <title>The genomes of Aspergillus section Nigri reveals drivers in fungal speciation.</title>
        <authorList>
            <consortium name="DOE Joint Genome Institute"/>
            <person name="Vesth T.C."/>
            <person name="Nybo J."/>
            <person name="Theobald S."/>
            <person name="Brandl J."/>
            <person name="Frisvad J.C."/>
            <person name="Nielsen K.F."/>
            <person name="Lyhne E.K."/>
            <person name="Kogle M.E."/>
            <person name="Kuo A."/>
            <person name="Riley R."/>
            <person name="Clum A."/>
            <person name="Nolan M."/>
            <person name="Lipzen A."/>
            <person name="Salamov A."/>
            <person name="Henrissat B."/>
            <person name="Wiebenga A."/>
            <person name="De vries R.P."/>
            <person name="Grigoriev I.V."/>
            <person name="Mortensen U.H."/>
            <person name="Andersen M.R."/>
            <person name="Baker S.E."/>
        </authorList>
    </citation>
    <scope>NUCLEOTIDE SEQUENCE [LARGE SCALE GENOMIC DNA]</scope>
    <source>
        <strain evidence="1 2">CBS 139.54b</strain>
    </source>
</reference>
<accession>A0A3F3PHU7</accession>
<sequence>MPLSAIWTRRAANDAASSIYSREPEVALVPPLSILRKGRRPTDSPARHDLPEINLIDHQIALARGTTMALETTRLRLRNAKKNGPRSLRDTLEEKWRRWKRQEDENQFFRTCLKIFDDLAAMAVEVSDDLILQHEIEPEVSPVGNRRNLLGMRKLQEALSDSHGKEARAREEWDHRLNLPHIRAPLPQWI</sequence>
<proteinExistence type="predicted"/>
<gene>
    <name evidence="1" type="ORF">BDQ94DRAFT_164576</name>
</gene>
<dbReference type="Proteomes" id="UP000253729">
    <property type="component" value="Unassembled WGS sequence"/>
</dbReference>
<dbReference type="RefSeq" id="XP_026619345.1">
    <property type="nucleotide sequence ID" value="XM_026770054.1"/>
</dbReference>
<organism evidence="1 2">
    <name type="scientific">Aspergillus welwitschiae</name>
    <dbReference type="NCBI Taxonomy" id="1341132"/>
    <lineage>
        <taxon>Eukaryota</taxon>
        <taxon>Fungi</taxon>
        <taxon>Dikarya</taxon>
        <taxon>Ascomycota</taxon>
        <taxon>Pezizomycotina</taxon>
        <taxon>Eurotiomycetes</taxon>
        <taxon>Eurotiomycetidae</taxon>
        <taxon>Eurotiales</taxon>
        <taxon>Aspergillaceae</taxon>
        <taxon>Aspergillus</taxon>
        <taxon>Aspergillus subgen. Circumdati</taxon>
    </lineage>
</organism>
<protein>
    <submittedName>
        <fullName evidence="1">Uncharacterized protein</fullName>
    </submittedName>
</protein>
<dbReference type="EMBL" id="KZ852169">
    <property type="protein sequence ID" value="RDH26323.1"/>
    <property type="molecule type" value="Genomic_DNA"/>
</dbReference>
<dbReference type="GeneID" id="38138410"/>
<name>A0A3F3PHU7_9EURO</name>
<evidence type="ECO:0000313" key="2">
    <source>
        <dbReference type="Proteomes" id="UP000253729"/>
    </source>
</evidence>
<keyword evidence="2" id="KW-1185">Reference proteome</keyword>
<dbReference type="AlphaFoldDB" id="A0A3F3PHU7"/>